<sequence>MFLEDEGRFGEAENEFIKGGKPREAIDMYIHQQDWQAAVKVADLCEPAAVTDIQLAQAELFLKQNELEKAEALFLLAKKTEFALNMYKEYNRWEDAIRIAKDHMPSLIPELNQDFASFMKSQNGGIETFDGIMAQAQAMEQAQDYLEAINLYLHLDVRHTDDNSKLHEVWMKAINVAKHYAHIRLPEVVHVVAKRFIAEGIYEEAANLYEDINASKEIIEMCIKAGQWDRARQAAAKGDVQQQQHVDKLFKQHLLKTQDAGQLVQTGYIAEALELYAQGGVWDKVHELAGLLGPDKQKEVSLRHAKLCLDSQKNVEAIAILACYGAPSTRAACELCCFLMKDLLGSSQKYSDIGHGIQELRTVLFELGKPNAEFHTAIFSTEWLELKELCLIATYICSCLHAQSQGLQEIVAKLFISLLRYCRIVPSDKAFYEAGIACKQLGWQGMAFVYLNCYLDIAEAIDSPDHGTLLDVSGLEMSDIPQNIPVPEQHFISEESREEVRDWIIQLSLDQQVEPTLPSRSCERCGKAVDAASIICFSCKYQNEACCVTGYPVLPHKRVTCKLCDMPANKKDWNSFTQSFERCPWCHKSQQPEY</sequence>
<evidence type="ECO:0000313" key="1">
    <source>
        <dbReference type="EMBL" id="KAJ7524274.1"/>
    </source>
</evidence>
<protein>
    <submittedName>
        <fullName evidence="1">Uncharacterized protein</fullName>
    </submittedName>
</protein>
<gene>
    <name evidence="1" type="ORF">O6H91_18G084600</name>
</gene>
<comment type="caution">
    <text evidence="1">The sequence shown here is derived from an EMBL/GenBank/DDBJ whole genome shotgun (WGS) entry which is preliminary data.</text>
</comment>
<accession>A0ACC2B4H5</accession>
<organism evidence="1 2">
    <name type="scientific">Diphasiastrum complanatum</name>
    <name type="common">Issler's clubmoss</name>
    <name type="synonym">Lycopodium complanatum</name>
    <dbReference type="NCBI Taxonomy" id="34168"/>
    <lineage>
        <taxon>Eukaryota</taxon>
        <taxon>Viridiplantae</taxon>
        <taxon>Streptophyta</taxon>
        <taxon>Embryophyta</taxon>
        <taxon>Tracheophyta</taxon>
        <taxon>Lycopodiopsida</taxon>
        <taxon>Lycopodiales</taxon>
        <taxon>Lycopodiaceae</taxon>
        <taxon>Lycopodioideae</taxon>
        <taxon>Diphasiastrum</taxon>
    </lineage>
</organism>
<keyword evidence="2" id="KW-1185">Reference proteome</keyword>
<dbReference type="Proteomes" id="UP001162992">
    <property type="component" value="Chromosome 18"/>
</dbReference>
<proteinExistence type="predicted"/>
<evidence type="ECO:0000313" key="2">
    <source>
        <dbReference type="Proteomes" id="UP001162992"/>
    </source>
</evidence>
<name>A0ACC2B4H5_DIPCM</name>
<dbReference type="EMBL" id="CM055109">
    <property type="protein sequence ID" value="KAJ7524274.1"/>
    <property type="molecule type" value="Genomic_DNA"/>
</dbReference>
<reference evidence="2" key="1">
    <citation type="journal article" date="2024" name="Proc. Natl. Acad. Sci. U.S.A.">
        <title>Extraordinary preservation of gene collinearity over three hundred million years revealed in homosporous lycophytes.</title>
        <authorList>
            <person name="Li C."/>
            <person name="Wickell D."/>
            <person name="Kuo L.Y."/>
            <person name="Chen X."/>
            <person name="Nie B."/>
            <person name="Liao X."/>
            <person name="Peng D."/>
            <person name="Ji J."/>
            <person name="Jenkins J."/>
            <person name="Williams M."/>
            <person name="Shu S."/>
            <person name="Plott C."/>
            <person name="Barry K."/>
            <person name="Rajasekar S."/>
            <person name="Grimwood J."/>
            <person name="Han X."/>
            <person name="Sun S."/>
            <person name="Hou Z."/>
            <person name="He W."/>
            <person name="Dai G."/>
            <person name="Sun C."/>
            <person name="Schmutz J."/>
            <person name="Leebens-Mack J.H."/>
            <person name="Li F.W."/>
            <person name="Wang L."/>
        </authorList>
    </citation>
    <scope>NUCLEOTIDE SEQUENCE [LARGE SCALE GENOMIC DNA]</scope>
    <source>
        <strain evidence="2">cv. PW_Plant_1</strain>
    </source>
</reference>